<dbReference type="PROSITE" id="PS51257">
    <property type="entry name" value="PROKAR_LIPOPROTEIN"/>
    <property type="match status" value="1"/>
</dbReference>
<evidence type="ECO:0000313" key="7">
    <source>
        <dbReference type="EMBL" id="ARJ56158.1"/>
    </source>
</evidence>
<feature type="transmembrane region" description="Helical" evidence="5">
    <location>
        <begin position="185"/>
        <end position="207"/>
    </location>
</feature>
<dbReference type="PANTHER" id="PTHR22911">
    <property type="entry name" value="ACYL-MALONYL CONDENSING ENZYME-RELATED"/>
    <property type="match status" value="1"/>
</dbReference>
<dbReference type="eggNOG" id="COG0697">
    <property type="taxonomic scope" value="Bacteria"/>
</dbReference>
<evidence type="ECO:0000256" key="5">
    <source>
        <dbReference type="SAM" id="Phobius"/>
    </source>
</evidence>
<feature type="transmembrane region" description="Helical" evidence="5">
    <location>
        <begin position="281"/>
        <end position="299"/>
    </location>
</feature>
<dbReference type="RefSeq" id="WP_027305908.1">
    <property type="nucleotide sequence ID" value="NZ_CP020867.1"/>
</dbReference>
<feature type="transmembrane region" description="Helical" evidence="5">
    <location>
        <begin position="12"/>
        <end position="31"/>
    </location>
</feature>
<evidence type="ECO:0000259" key="6">
    <source>
        <dbReference type="Pfam" id="PF00892"/>
    </source>
</evidence>
<feature type="transmembrane region" description="Helical" evidence="5">
    <location>
        <begin position="98"/>
        <end position="116"/>
    </location>
</feature>
<evidence type="ECO:0000256" key="1">
    <source>
        <dbReference type="ARBA" id="ARBA00004141"/>
    </source>
</evidence>
<sequence length="303" mass="33468">MLKIVKRNLGIYFMILACFDFALMGACAKLLSEELSSIEIMFFRNIIGVVFIFYMLKKTKVRKKGGRLGLLIFRGISGTLSLYLFFYNAANITLGGTFAFQKTAPIFITLIAFFWFKENIGFKGWCGILIAFCGVLFITQPWANEQMHSGFDIKNSILGILSGFFAALALTSVRQLRKYYAAEKIALSFILTGTLMPFASMLVGSFYAPKELDFLLAPFIMPSFKAWILIAIMGTLGTLYQIHITKSYGVAKQAGIVAGVSYLDVVFSLFVGLLLGDDLPSAIVFLGIIGIIFGGLILIKGKK</sequence>
<feature type="domain" description="EamA" evidence="6">
    <location>
        <begin position="9"/>
        <end position="139"/>
    </location>
</feature>
<evidence type="ECO:0000256" key="2">
    <source>
        <dbReference type="ARBA" id="ARBA00022692"/>
    </source>
</evidence>
<dbReference type="STRING" id="1121267.CCUN_0519"/>
<evidence type="ECO:0000256" key="3">
    <source>
        <dbReference type="ARBA" id="ARBA00022989"/>
    </source>
</evidence>
<keyword evidence="2 5" id="KW-0812">Transmembrane</keyword>
<dbReference type="PANTHER" id="PTHR22911:SF6">
    <property type="entry name" value="SOLUTE CARRIER FAMILY 35 MEMBER G1"/>
    <property type="match status" value="1"/>
</dbReference>
<accession>A0A1W6BVP7</accession>
<evidence type="ECO:0000313" key="8">
    <source>
        <dbReference type="Proteomes" id="UP000192902"/>
    </source>
</evidence>
<dbReference type="EMBL" id="CP020867">
    <property type="protein sequence ID" value="ARJ56158.1"/>
    <property type="molecule type" value="Genomic_DNA"/>
</dbReference>
<dbReference type="Proteomes" id="UP000192902">
    <property type="component" value="Chromosome"/>
</dbReference>
<name>A0A1W6BVP7_9BACT</name>
<keyword evidence="3 5" id="KW-1133">Transmembrane helix</keyword>
<dbReference type="GO" id="GO:0016020">
    <property type="term" value="C:membrane"/>
    <property type="evidence" value="ECO:0007669"/>
    <property type="project" value="UniProtKB-SubCell"/>
</dbReference>
<dbReference type="AlphaFoldDB" id="A0A1W6BVP7"/>
<comment type="subcellular location">
    <subcellularLocation>
        <location evidence="1">Membrane</location>
        <topology evidence="1">Multi-pass membrane protein</topology>
    </subcellularLocation>
</comment>
<dbReference type="InterPro" id="IPR037185">
    <property type="entry name" value="EmrE-like"/>
</dbReference>
<gene>
    <name evidence="7" type="ORF">CCUN_0519</name>
</gene>
<dbReference type="Pfam" id="PF00892">
    <property type="entry name" value="EamA"/>
    <property type="match status" value="1"/>
</dbReference>
<feature type="transmembrane region" description="Helical" evidence="5">
    <location>
        <begin position="155"/>
        <end position="173"/>
    </location>
</feature>
<dbReference type="OrthoDB" id="5338756at2"/>
<proteinExistence type="predicted"/>
<dbReference type="SUPFAM" id="SSF103481">
    <property type="entry name" value="Multidrug resistance efflux transporter EmrE"/>
    <property type="match status" value="2"/>
</dbReference>
<keyword evidence="4 5" id="KW-0472">Membrane</keyword>
<feature type="transmembrane region" description="Helical" evidence="5">
    <location>
        <begin position="125"/>
        <end position="143"/>
    </location>
</feature>
<feature type="transmembrane region" description="Helical" evidence="5">
    <location>
        <begin position="254"/>
        <end position="275"/>
    </location>
</feature>
<organism evidence="7 8">
    <name type="scientific">Campylobacter cuniculorum DSM 23162 = LMG 24588</name>
    <dbReference type="NCBI Taxonomy" id="1121267"/>
    <lineage>
        <taxon>Bacteria</taxon>
        <taxon>Pseudomonadati</taxon>
        <taxon>Campylobacterota</taxon>
        <taxon>Epsilonproteobacteria</taxon>
        <taxon>Campylobacterales</taxon>
        <taxon>Campylobacteraceae</taxon>
        <taxon>Campylobacter</taxon>
    </lineage>
</organism>
<feature type="transmembrane region" description="Helical" evidence="5">
    <location>
        <begin position="68"/>
        <end position="86"/>
    </location>
</feature>
<dbReference type="KEGG" id="ccun:CCUN_0519"/>
<feature type="transmembrane region" description="Helical" evidence="5">
    <location>
        <begin position="219"/>
        <end position="242"/>
    </location>
</feature>
<reference evidence="7 8" key="1">
    <citation type="submission" date="2017-04" db="EMBL/GenBank/DDBJ databases">
        <title>Complete genome sequence of the Campylobacter cuniculorum type strain LMG24588.</title>
        <authorList>
            <person name="Miller W.G."/>
            <person name="Yee E."/>
            <person name="Revez J."/>
            <person name="Bono J.L."/>
            <person name="Rossi M."/>
        </authorList>
    </citation>
    <scope>NUCLEOTIDE SEQUENCE [LARGE SCALE GENOMIC DNA]</scope>
    <source>
        <strain evidence="7 8">LMG 24588</strain>
    </source>
</reference>
<evidence type="ECO:0000256" key="4">
    <source>
        <dbReference type="ARBA" id="ARBA00023136"/>
    </source>
</evidence>
<feature type="transmembrane region" description="Helical" evidence="5">
    <location>
        <begin position="37"/>
        <end position="56"/>
    </location>
</feature>
<protein>
    <submittedName>
        <fullName evidence="7">Putative membrane protein, putative permease (EamA domain), type 1</fullName>
    </submittedName>
</protein>
<dbReference type="InterPro" id="IPR000620">
    <property type="entry name" value="EamA_dom"/>
</dbReference>
<dbReference type="Gene3D" id="1.10.3730.20">
    <property type="match status" value="1"/>
</dbReference>